<feature type="transmembrane region" description="Helical" evidence="9">
    <location>
        <begin position="313"/>
        <end position="331"/>
    </location>
</feature>
<reference evidence="11" key="1">
    <citation type="submission" date="2018-10" db="EMBL/GenBank/DDBJ databases">
        <authorList>
            <person name="Hariharan J."/>
            <person name="Choudoir M.J."/>
            <person name="Diebold P."/>
            <person name="Panke-Buisse K."/>
            <person name="Campbell A.N."/>
            <person name="Buckley D.H."/>
        </authorList>
    </citation>
    <scope>NUCLEOTIDE SEQUENCE</scope>
    <source>
        <strain evidence="11">Gb1</strain>
    </source>
</reference>
<keyword evidence="4 9" id="KW-0812">Transmembrane</keyword>
<dbReference type="RefSeq" id="WP_147985766.1">
    <property type="nucleotide sequence ID" value="NZ_RDBM01000037.1"/>
</dbReference>
<feature type="transmembrane region" description="Helical" evidence="9">
    <location>
        <begin position="343"/>
        <end position="359"/>
    </location>
</feature>
<dbReference type="PRINTS" id="PR01036">
    <property type="entry name" value="TCRTETB"/>
</dbReference>
<proteinExistence type="predicted"/>
<keyword evidence="6 9" id="KW-0472">Membrane</keyword>
<dbReference type="SUPFAM" id="SSF103473">
    <property type="entry name" value="MFS general substrate transporter"/>
    <property type="match status" value="1"/>
</dbReference>
<dbReference type="InterPro" id="IPR004638">
    <property type="entry name" value="EmrB-like"/>
</dbReference>
<evidence type="ECO:0000256" key="3">
    <source>
        <dbReference type="ARBA" id="ARBA00022475"/>
    </source>
</evidence>
<feature type="transmembrane region" description="Helical" evidence="9">
    <location>
        <begin position="59"/>
        <end position="78"/>
    </location>
</feature>
<dbReference type="CDD" id="cd17321">
    <property type="entry name" value="MFS_MMR_MDR_like"/>
    <property type="match status" value="1"/>
</dbReference>
<dbReference type="InterPro" id="IPR020846">
    <property type="entry name" value="MFS_dom"/>
</dbReference>
<dbReference type="Gene3D" id="1.20.1720.10">
    <property type="entry name" value="Multidrug resistance protein D"/>
    <property type="match status" value="1"/>
</dbReference>
<evidence type="ECO:0000259" key="10">
    <source>
        <dbReference type="PROSITE" id="PS50850"/>
    </source>
</evidence>
<accession>A0A652KPJ2</accession>
<dbReference type="NCBIfam" id="TIGR00711">
    <property type="entry name" value="efflux_EmrB"/>
    <property type="match status" value="1"/>
</dbReference>
<evidence type="ECO:0000256" key="4">
    <source>
        <dbReference type="ARBA" id="ARBA00022692"/>
    </source>
</evidence>
<gene>
    <name evidence="11" type="ORF">EAO74_35725</name>
</gene>
<feature type="transmembrane region" description="Helical" evidence="9">
    <location>
        <begin position="415"/>
        <end position="432"/>
    </location>
</feature>
<feature type="transmembrane region" description="Helical" evidence="9">
    <location>
        <begin position="177"/>
        <end position="195"/>
    </location>
</feature>
<feature type="transmembrane region" description="Helical" evidence="9">
    <location>
        <begin position="149"/>
        <end position="171"/>
    </location>
</feature>
<feature type="region of interest" description="Disordered" evidence="8">
    <location>
        <begin position="508"/>
        <end position="557"/>
    </location>
</feature>
<evidence type="ECO:0000256" key="6">
    <source>
        <dbReference type="ARBA" id="ARBA00023136"/>
    </source>
</evidence>
<comment type="caution">
    <text evidence="11">The sequence shown here is derived from an EMBL/GenBank/DDBJ whole genome shotgun (WGS) entry which is preliminary data.</text>
</comment>
<evidence type="ECO:0000256" key="8">
    <source>
        <dbReference type="SAM" id="MobiDB-lite"/>
    </source>
</evidence>
<dbReference type="Pfam" id="PF07690">
    <property type="entry name" value="MFS_1"/>
    <property type="match status" value="1"/>
</dbReference>
<dbReference type="GO" id="GO:0046677">
    <property type="term" value="P:response to antibiotic"/>
    <property type="evidence" value="ECO:0007669"/>
    <property type="project" value="UniProtKB-KW"/>
</dbReference>
<dbReference type="PANTHER" id="PTHR42718:SF46">
    <property type="entry name" value="BLR6921 PROTEIN"/>
    <property type="match status" value="1"/>
</dbReference>
<keyword evidence="7" id="KW-0046">Antibiotic resistance</keyword>
<feature type="compositionally biased region" description="Basic and acidic residues" evidence="8">
    <location>
        <begin position="530"/>
        <end position="539"/>
    </location>
</feature>
<comment type="subcellular location">
    <subcellularLocation>
        <location evidence="1">Cell membrane</location>
        <topology evidence="1">Multi-pass membrane protein</topology>
    </subcellularLocation>
</comment>
<dbReference type="GO" id="GO:0022857">
    <property type="term" value="F:transmembrane transporter activity"/>
    <property type="evidence" value="ECO:0007669"/>
    <property type="project" value="InterPro"/>
</dbReference>
<evidence type="ECO:0000256" key="1">
    <source>
        <dbReference type="ARBA" id="ARBA00004651"/>
    </source>
</evidence>
<evidence type="ECO:0000313" key="11">
    <source>
        <dbReference type="EMBL" id="TXS25603.1"/>
    </source>
</evidence>
<feature type="transmembrane region" description="Helical" evidence="9">
    <location>
        <begin position="119"/>
        <end position="137"/>
    </location>
</feature>
<feature type="transmembrane region" description="Helical" evidence="9">
    <location>
        <begin position="90"/>
        <end position="107"/>
    </location>
</feature>
<feature type="transmembrane region" description="Helical" evidence="9">
    <location>
        <begin position="241"/>
        <end position="258"/>
    </location>
</feature>
<dbReference type="PROSITE" id="PS50850">
    <property type="entry name" value="MFS"/>
    <property type="match status" value="1"/>
</dbReference>
<dbReference type="InterPro" id="IPR011701">
    <property type="entry name" value="MFS"/>
</dbReference>
<organism evidence="11">
    <name type="scientific">Streptomyces sp. gb1(2016)</name>
    <dbReference type="NCBI Taxonomy" id="1828321"/>
    <lineage>
        <taxon>Bacteria</taxon>
        <taxon>Bacillati</taxon>
        <taxon>Actinomycetota</taxon>
        <taxon>Actinomycetes</taxon>
        <taxon>Kitasatosporales</taxon>
        <taxon>Streptomycetaceae</taxon>
        <taxon>Streptomyces</taxon>
    </lineage>
</organism>
<feature type="transmembrane region" description="Helical" evidence="9">
    <location>
        <begin position="23"/>
        <end position="47"/>
    </location>
</feature>
<dbReference type="EMBL" id="RDBM01000037">
    <property type="protein sequence ID" value="TXS25603.1"/>
    <property type="molecule type" value="Genomic_DNA"/>
</dbReference>
<name>A0A652KPJ2_9ACTN</name>
<evidence type="ECO:0000256" key="2">
    <source>
        <dbReference type="ARBA" id="ARBA00022448"/>
    </source>
</evidence>
<feature type="transmembrane region" description="Helical" evidence="9">
    <location>
        <begin position="469"/>
        <end position="496"/>
    </location>
</feature>
<evidence type="ECO:0000256" key="5">
    <source>
        <dbReference type="ARBA" id="ARBA00022989"/>
    </source>
</evidence>
<feature type="transmembrane region" description="Helical" evidence="9">
    <location>
        <begin position="371"/>
        <end position="394"/>
    </location>
</feature>
<evidence type="ECO:0000256" key="9">
    <source>
        <dbReference type="SAM" id="Phobius"/>
    </source>
</evidence>
<keyword evidence="3" id="KW-1003">Cell membrane</keyword>
<protein>
    <submittedName>
        <fullName evidence="11">DHA2 family efflux MFS transporter permease subunit</fullName>
    </submittedName>
</protein>
<dbReference type="AlphaFoldDB" id="A0A652KPJ2"/>
<feature type="transmembrane region" description="Helical" evidence="9">
    <location>
        <begin position="279"/>
        <end position="301"/>
    </location>
</feature>
<keyword evidence="2" id="KW-0813">Transport</keyword>
<dbReference type="PANTHER" id="PTHR42718">
    <property type="entry name" value="MAJOR FACILITATOR SUPERFAMILY MULTIDRUG TRANSPORTER MFSC"/>
    <property type="match status" value="1"/>
</dbReference>
<feature type="domain" description="Major facilitator superfamily (MFS) profile" evidence="10">
    <location>
        <begin position="24"/>
        <end position="500"/>
    </location>
</feature>
<dbReference type="Gene3D" id="1.20.1250.20">
    <property type="entry name" value="MFS general substrate transporter like domains"/>
    <property type="match status" value="1"/>
</dbReference>
<sequence length="557" mass="58483">MTGSRAKSAPIAASPERGHGKGIALLVIASCQLMVVLDVTIVNIALPHIQRSLGFSTESLSWVINAYTLTFGGLLLLGGRLGDILGRRRVFIFGVLLFVVASLLGGLSQESWQLLAARALQGVGGAIASPTALSLITTTFSEGPERNRAFGVFAAVSAGGSAIGLLAGGLLVEWLDWRWVLFVNIPIGLLIALATPRHIKESERHPGHFDLLGALTSTLGMVLLVYGFIRASEDGWSDRLTLASFGGAVVFLIIFLTVERRSKQPITPLRMFRDRNRAGAYGMMLCLAAAMFGMFFFLTLFVQNILDFSPLRAGLAFLPVSAIIAISAGLASRLLPRWGPKPFMVTGAILAAAGLGWLTRTDVHSTYLGSILGPILVFGFGMGMQFVSLTLMAVSGVAPREAGAASGVLNATQQVGGSLGLSILVTVFGTASRNEATDQIPRFLAEATPAQQLQFRRTGELPAPWGDQVLASGVSSAFIVAAIVSCIAALIALVVIQVRASDLERLRGGVPMAPPVTDEDTSDDGGSGAERGRADETHDSGAPTRRRGGGEGSPPLG</sequence>
<dbReference type="GO" id="GO:0005886">
    <property type="term" value="C:plasma membrane"/>
    <property type="evidence" value="ECO:0007669"/>
    <property type="project" value="UniProtKB-SubCell"/>
</dbReference>
<feature type="transmembrane region" description="Helical" evidence="9">
    <location>
        <begin position="207"/>
        <end position="229"/>
    </location>
</feature>
<keyword evidence="5 9" id="KW-1133">Transmembrane helix</keyword>
<dbReference type="InterPro" id="IPR036259">
    <property type="entry name" value="MFS_trans_sf"/>
</dbReference>
<evidence type="ECO:0000256" key="7">
    <source>
        <dbReference type="ARBA" id="ARBA00023251"/>
    </source>
</evidence>